<reference evidence="1 2" key="1">
    <citation type="submission" date="2019-12" db="EMBL/GenBank/DDBJ databases">
        <authorList>
            <person name="Scholz U."/>
            <person name="Mascher M."/>
            <person name="Fiebig A."/>
        </authorList>
    </citation>
    <scope>NUCLEOTIDE SEQUENCE</scope>
</reference>
<evidence type="ECO:0000313" key="2">
    <source>
        <dbReference type="Proteomes" id="UP001189122"/>
    </source>
</evidence>
<organism evidence="1">
    <name type="scientific">Spirodela intermedia</name>
    <name type="common">Intermediate duckweed</name>
    <dbReference type="NCBI Taxonomy" id="51605"/>
    <lineage>
        <taxon>Eukaryota</taxon>
        <taxon>Viridiplantae</taxon>
        <taxon>Streptophyta</taxon>
        <taxon>Embryophyta</taxon>
        <taxon>Tracheophyta</taxon>
        <taxon>Spermatophyta</taxon>
        <taxon>Magnoliopsida</taxon>
        <taxon>Liliopsida</taxon>
        <taxon>Araceae</taxon>
        <taxon>Lemnoideae</taxon>
        <taxon>Spirodela</taxon>
    </lineage>
</organism>
<dbReference type="Proteomes" id="UP001189122">
    <property type="component" value="Unassembled WGS sequence"/>
</dbReference>
<proteinExistence type="predicted"/>
<dbReference type="EMBL" id="CACRZD030000005">
    <property type="protein sequence ID" value="CAA6659261.1"/>
    <property type="molecule type" value="Genomic_DNA"/>
</dbReference>
<gene>
    <name evidence="1" type="ORF">SI7747_05005684</name>
</gene>
<sequence length="97" mass="11053">MEGTSVFTSWQDMPAEARGRHRLERLGIPALRIGESFYLHVCATPFHVTDGQPTVGQGVVVHAREGTLLRKLTLLYIWADNRRGFESYQSQNSYIFI</sequence>
<dbReference type="EMBL" id="LR743592">
    <property type="protein sequence ID" value="CAA2619515.1"/>
    <property type="molecule type" value="Genomic_DNA"/>
</dbReference>
<dbReference type="AlphaFoldDB" id="A0A7I8IQ33"/>
<protein>
    <submittedName>
        <fullName evidence="1">Uncharacterized protein</fullName>
    </submittedName>
</protein>
<name>A0A7I8IQ33_SPIIN</name>
<evidence type="ECO:0000313" key="1">
    <source>
        <dbReference type="EMBL" id="CAA2619515.1"/>
    </source>
</evidence>
<keyword evidence="2" id="KW-1185">Reference proteome</keyword>
<accession>A0A7I8IQ33</accession>